<dbReference type="InterPro" id="IPR003142">
    <property type="entry name" value="BPL_C"/>
</dbReference>
<feature type="binding site" evidence="6">
    <location>
        <position position="190"/>
    </location>
    <ligand>
        <name>biotin</name>
        <dbReference type="ChEBI" id="CHEBI:57586"/>
    </ligand>
</feature>
<dbReference type="InterPro" id="IPR004143">
    <property type="entry name" value="BPL_LPL_catalytic"/>
</dbReference>
<organism evidence="8 9">
    <name type="scientific">Pseudidiomarina piscicola</name>
    <dbReference type="NCBI Taxonomy" id="2614830"/>
    <lineage>
        <taxon>Bacteria</taxon>
        <taxon>Pseudomonadati</taxon>
        <taxon>Pseudomonadota</taxon>
        <taxon>Gammaproteobacteria</taxon>
        <taxon>Alteromonadales</taxon>
        <taxon>Idiomarinaceae</taxon>
        <taxon>Pseudidiomarina</taxon>
    </lineage>
</organism>
<protein>
    <recommendedName>
        <fullName evidence="6">Bifunctional ligase/repressor BirA</fullName>
    </recommendedName>
    <alternativeName>
        <fullName evidence="6">Biotin operon repressor</fullName>
    </alternativeName>
    <alternativeName>
        <fullName evidence="6">Biotin--[acetyl-CoA-carboxylase] ligase</fullName>
        <ecNumber evidence="6">6.3.4.15</ecNumber>
    </alternativeName>
    <alternativeName>
        <fullName evidence="6">Biotin--protein ligase</fullName>
    </alternativeName>
    <alternativeName>
        <fullName evidence="6">Biotin-[acetyl-CoA carboxylase] synthetase</fullName>
    </alternativeName>
</protein>
<keyword evidence="4 6" id="KW-0092">Biotin</keyword>
<dbReference type="InterPro" id="IPR036388">
    <property type="entry name" value="WH-like_DNA-bd_sf"/>
</dbReference>
<evidence type="ECO:0000256" key="2">
    <source>
        <dbReference type="ARBA" id="ARBA00022741"/>
    </source>
</evidence>
<dbReference type="AlphaFoldDB" id="A0A6S6WPD1"/>
<dbReference type="RefSeq" id="WP_173921224.1">
    <property type="nucleotide sequence ID" value="NZ_CADCXY010000008.1"/>
</dbReference>
<evidence type="ECO:0000256" key="1">
    <source>
        <dbReference type="ARBA" id="ARBA00022598"/>
    </source>
</evidence>
<keyword evidence="6" id="KW-0805">Transcription regulation</keyword>
<dbReference type="Gene3D" id="2.30.30.100">
    <property type="match status" value="1"/>
</dbReference>
<dbReference type="NCBIfam" id="TIGR00121">
    <property type="entry name" value="birA_ligase"/>
    <property type="match status" value="1"/>
</dbReference>
<comment type="catalytic activity">
    <reaction evidence="5 6">
        <text>biotin + L-lysyl-[protein] + ATP = N(6)-biotinyl-L-lysyl-[protein] + AMP + diphosphate + H(+)</text>
        <dbReference type="Rhea" id="RHEA:11756"/>
        <dbReference type="Rhea" id="RHEA-COMP:9752"/>
        <dbReference type="Rhea" id="RHEA-COMP:10505"/>
        <dbReference type="ChEBI" id="CHEBI:15378"/>
        <dbReference type="ChEBI" id="CHEBI:29969"/>
        <dbReference type="ChEBI" id="CHEBI:30616"/>
        <dbReference type="ChEBI" id="CHEBI:33019"/>
        <dbReference type="ChEBI" id="CHEBI:57586"/>
        <dbReference type="ChEBI" id="CHEBI:83144"/>
        <dbReference type="ChEBI" id="CHEBI:456215"/>
        <dbReference type="EC" id="6.3.4.15"/>
    </reaction>
</comment>
<feature type="binding site" evidence="6">
    <location>
        <begin position="93"/>
        <end position="95"/>
    </location>
    <ligand>
        <name>biotin</name>
        <dbReference type="ChEBI" id="CHEBI:57586"/>
    </ligand>
</feature>
<dbReference type="InterPro" id="IPR045864">
    <property type="entry name" value="aa-tRNA-synth_II/BPL/LPL"/>
</dbReference>
<dbReference type="Pfam" id="PF03099">
    <property type="entry name" value="BPL_LplA_LipB"/>
    <property type="match status" value="1"/>
</dbReference>
<proteinExistence type="inferred from homology"/>
<dbReference type="PANTHER" id="PTHR12835:SF5">
    <property type="entry name" value="BIOTIN--PROTEIN LIGASE"/>
    <property type="match status" value="1"/>
</dbReference>
<keyword evidence="6" id="KW-0238">DNA-binding</keyword>
<dbReference type="EC" id="6.3.4.15" evidence="6"/>
<dbReference type="Pfam" id="PF02237">
    <property type="entry name" value="BPL_C"/>
    <property type="match status" value="1"/>
</dbReference>
<dbReference type="CDD" id="cd16442">
    <property type="entry name" value="BPL"/>
    <property type="match status" value="1"/>
</dbReference>
<name>A0A6S6WPD1_9GAMM</name>
<dbReference type="GO" id="GO:0003677">
    <property type="term" value="F:DNA binding"/>
    <property type="evidence" value="ECO:0007669"/>
    <property type="project" value="UniProtKB-UniRule"/>
</dbReference>
<evidence type="ECO:0000256" key="5">
    <source>
        <dbReference type="ARBA" id="ARBA00047846"/>
    </source>
</evidence>
<keyword evidence="3 6" id="KW-0067">ATP-binding</keyword>
<feature type="binding site" evidence="6">
    <location>
        <position position="119"/>
    </location>
    <ligand>
        <name>biotin</name>
        <dbReference type="ChEBI" id="CHEBI:57586"/>
    </ligand>
</feature>
<dbReference type="InterPro" id="IPR036390">
    <property type="entry name" value="WH_DNA-bd_sf"/>
</dbReference>
<dbReference type="EMBL" id="CADCXY010000008">
    <property type="protein sequence ID" value="CAB0151906.1"/>
    <property type="molecule type" value="Genomic_DNA"/>
</dbReference>
<accession>A0A6S6WPD1</accession>
<feature type="DNA-binding region" description="H-T-H motif" evidence="6">
    <location>
        <begin position="23"/>
        <end position="42"/>
    </location>
</feature>
<dbReference type="Gene3D" id="1.10.10.10">
    <property type="entry name" value="Winged helix-like DNA-binding domain superfamily/Winged helix DNA-binding domain"/>
    <property type="match status" value="1"/>
</dbReference>
<evidence type="ECO:0000256" key="4">
    <source>
        <dbReference type="ARBA" id="ARBA00023267"/>
    </source>
</evidence>
<evidence type="ECO:0000313" key="9">
    <source>
        <dbReference type="Proteomes" id="UP000481517"/>
    </source>
</evidence>
<keyword evidence="9" id="KW-1185">Reference proteome</keyword>
<dbReference type="PANTHER" id="PTHR12835">
    <property type="entry name" value="BIOTIN PROTEIN LIGASE"/>
    <property type="match status" value="1"/>
</dbReference>
<sequence length="329" mass="35973">MNKRDDRVIRVIELLADGEFHSGQDIGEDIGVSRTAISQYIKQIQALGLDVFRVTGKGYRLAHSINLLDEPEIEKALGEEHRSSFEVCRVVTSSNDVLRQRLNEQSSLEAGYAVLAEAQTAGRGRRGKSWYSPFASNLYVSMYWPLEHGMAGAMGLSIAIGTALASTLSEEGVADVELKWPNDVLVKGKKLAGILIELEGQAIDSAHAIIGVGINLNMPEWLASPIEQPWTDVATEINGPVVRNRLAARLLESLRQALTRYDADGLGSFIEQWQRFDSLEGKAVRLLFGEKSIAGTAVGIAEDGSLLVNVDGQVKRFHAGEVSLRYEAK</sequence>
<dbReference type="GO" id="GO:0004077">
    <property type="term" value="F:biotin--[biotin carboxyl-carrier protein] ligase activity"/>
    <property type="evidence" value="ECO:0007669"/>
    <property type="project" value="UniProtKB-UniRule"/>
</dbReference>
<keyword evidence="2 6" id="KW-0547">Nucleotide-binding</keyword>
<dbReference type="InterPro" id="IPR004408">
    <property type="entry name" value="Biotin_CoA_COase_ligase"/>
</dbReference>
<dbReference type="InterPro" id="IPR013196">
    <property type="entry name" value="HTH_11"/>
</dbReference>
<feature type="binding site" evidence="6">
    <location>
        <begin position="123"/>
        <end position="125"/>
    </location>
    <ligand>
        <name>biotin</name>
        <dbReference type="ChEBI" id="CHEBI:57586"/>
    </ligand>
</feature>
<gene>
    <name evidence="6 8" type="primary">birA</name>
    <name evidence="8" type="ORF">PSI9734_02262</name>
</gene>
<dbReference type="InterPro" id="IPR030855">
    <property type="entry name" value="Bifunct_BirA"/>
</dbReference>
<evidence type="ECO:0000256" key="6">
    <source>
        <dbReference type="HAMAP-Rule" id="MF_00978"/>
    </source>
</evidence>
<feature type="domain" description="BPL/LPL catalytic" evidence="7">
    <location>
        <begin position="70"/>
        <end position="262"/>
    </location>
</feature>
<dbReference type="Pfam" id="PF08279">
    <property type="entry name" value="HTH_11"/>
    <property type="match status" value="1"/>
</dbReference>
<evidence type="ECO:0000313" key="8">
    <source>
        <dbReference type="EMBL" id="CAB0151906.1"/>
    </source>
</evidence>
<dbReference type="GO" id="GO:0005524">
    <property type="term" value="F:ATP binding"/>
    <property type="evidence" value="ECO:0007669"/>
    <property type="project" value="UniProtKB-UniRule"/>
</dbReference>
<dbReference type="SUPFAM" id="SSF50037">
    <property type="entry name" value="C-terminal domain of transcriptional repressors"/>
    <property type="match status" value="1"/>
</dbReference>
<dbReference type="SUPFAM" id="SSF55681">
    <property type="entry name" value="Class II aaRS and biotin synthetases"/>
    <property type="match status" value="1"/>
</dbReference>
<dbReference type="PROSITE" id="PS51733">
    <property type="entry name" value="BPL_LPL_CATALYTIC"/>
    <property type="match status" value="1"/>
</dbReference>
<dbReference type="SUPFAM" id="SSF46785">
    <property type="entry name" value="Winged helix' DNA-binding domain"/>
    <property type="match status" value="1"/>
</dbReference>
<keyword evidence="1 6" id="KW-0436">Ligase</keyword>
<comment type="function">
    <text evidence="6">Acts both as a biotin--[acetyl-CoA-carboxylase] ligase and a biotin-operon repressor. In the presence of ATP, BirA activates biotin to form the BirA-biotinyl-5'-adenylate (BirA-bio-5'-AMP or holoBirA) complex. HoloBirA can either transfer the biotinyl moiety to the biotin carboxyl carrier protein (BCCP) subunit of acetyl-CoA carboxylase, or bind to the biotin operator site and inhibit transcription of the operon.</text>
</comment>
<dbReference type="Proteomes" id="UP000481517">
    <property type="component" value="Unassembled WGS sequence"/>
</dbReference>
<evidence type="ECO:0000256" key="3">
    <source>
        <dbReference type="ARBA" id="ARBA00022840"/>
    </source>
</evidence>
<dbReference type="GO" id="GO:0006355">
    <property type="term" value="P:regulation of DNA-templated transcription"/>
    <property type="evidence" value="ECO:0007669"/>
    <property type="project" value="UniProtKB-UniRule"/>
</dbReference>
<keyword evidence="6" id="KW-0678">Repressor</keyword>
<dbReference type="NCBIfam" id="NF008847">
    <property type="entry name" value="PRK11886.1-2"/>
    <property type="match status" value="1"/>
</dbReference>
<comment type="similarity">
    <text evidence="6">Belongs to the biotin--protein ligase family.</text>
</comment>
<reference evidence="8 9" key="1">
    <citation type="submission" date="2020-02" db="EMBL/GenBank/DDBJ databases">
        <authorList>
            <person name="Rodrigo-Torres L."/>
            <person name="Arahal R. D."/>
            <person name="Lucena T."/>
        </authorList>
    </citation>
    <scope>NUCLEOTIDE SEQUENCE [LARGE SCALE GENOMIC DNA]</scope>
    <source>
        <strain evidence="8 9">CECT 9734</strain>
    </source>
</reference>
<dbReference type="InterPro" id="IPR008988">
    <property type="entry name" value="Transcriptional_repressor_C"/>
</dbReference>
<evidence type="ECO:0000259" key="7">
    <source>
        <dbReference type="PROSITE" id="PS51733"/>
    </source>
</evidence>
<dbReference type="Gene3D" id="3.30.930.10">
    <property type="entry name" value="Bira Bifunctional Protein, Domain 2"/>
    <property type="match status" value="1"/>
</dbReference>
<keyword evidence="6" id="KW-0804">Transcription</keyword>
<dbReference type="HAMAP" id="MF_00978">
    <property type="entry name" value="Bifunct_BirA"/>
    <property type="match status" value="1"/>
</dbReference>
<dbReference type="GO" id="GO:0005737">
    <property type="term" value="C:cytoplasm"/>
    <property type="evidence" value="ECO:0007669"/>
    <property type="project" value="TreeGrafter"/>
</dbReference>